<evidence type="ECO:0000256" key="1">
    <source>
        <dbReference type="SAM" id="MobiDB-lite"/>
    </source>
</evidence>
<evidence type="ECO:0000259" key="2">
    <source>
        <dbReference type="Pfam" id="PF04571"/>
    </source>
</evidence>
<dbReference type="InterPro" id="IPR026058">
    <property type="entry name" value="LIPIN"/>
</dbReference>
<sequence length="228" mass="25194">MSVMEKVRNLIGGVYSVATPFHPFGGAVDVIVVQQQDGTFRSTPWYVRFGKFQGVLKGAEKIVRINVNGVESNFHMYLDNSGEAYFVKEVDDNEVATNSDSTGNRLDNSISDSGVLQLTDEDQSSVLPELQKSESDLDRRFYDFQDDQPTIEGSADLLEYGRSQHDNLDGENPGVTLVSVDGHKFTVPILESEPTEENLQLNIPQIHLVPGEGTDFDEGNEEFGSGEN</sequence>
<reference evidence="3 4" key="1">
    <citation type="journal article" date="2018" name="Front. Plant Sci.">
        <title>Red Clover (Trifolium pratense) and Zigzag Clover (T. medium) - A Picture of Genomic Similarities and Differences.</title>
        <authorList>
            <person name="Dluhosova J."/>
            <person name="Istvanek J."/>
            <person name="Nedelnik J."/>
            <person name="Repkova J."/>
        </authorList>
    </citation>
    <scope>NUCLEOTIDE SEQUENCE [LARGE SCALE GENOMIC DNA]</scope>
    <source>
        <strain evidence="4">cv. 10/8</strain>
        <tissue evidence="3">Leaf</tissue>
    </source>
</reference>
<feature type="non-terminal residue" evidence="3">
    <location>
        <position position="228"/>
    </location>
</feature>
<name>A0A392P015_9FABA</name>
<protein>
    <submittedName>
        <fullName evidence="3">Phosphatidate phosphatase LPIN1-like</fullName>
    </submittedName>
</protein>
<keyword evidence="4" id="KW-1185">Reference proteome</keyword>
<accession>A0A392P015</accession>
<dbReference type="InterPro" id="IPR007651">
    <property type="entry name" value="Lipin_N"/>
</dbReference>
<evidence type="ECO:0000313" key="4">
    <source>
        <dbReference type="Proteomes" id="UP000265520"/>
    </source>
</evidence>
<feature type="domain" description="Lipin N-terminal" evidence="2">
    <location>
        <begin position="4"/>
        <end position="98"/>
    </location>
</feature>
<feature type="region of interest" description="Disordered" evidence="1">
    <location>
        <begin position="209"/>
        <end position="228"/>
    </location>
</feature>
<dbReference type="Pfam" id="PF04571">
    <property type="entry name" value="Lipin_N"/>
    <property type="match status" value="1"/>
</dbReference>
<dbReference type="GO" id="GO:0008195">
    <property type="term" value="F:phosphatidate phosphatase activity"/>
    <property type="evidence" value="ECO:0007669"/>
    <property type="project" value="TreeGrafter"/>
</dbReference>
<dbReference type="AlphaFoldDB" id="A0A392P015"/>
<organism evidence="3 4">
    <name type="scientific">Trifolium medium</name>
    <dbReference type="NCBI Taxonomy" id="97028"/>
    <lineage>
        <taxon>Eukaryota</taxon>
        <taxon>Viridiplantae</taxon>
        <taxon>Streptophyta</taxon>
        <taxon>Embryophyta</taxon>
        <taxon>Tracheophyta</taxon>
        <taxon>Spermatophyta</taxon>
        <taxon>Magnoliopsida</taxon>
        <taxon>eudicotyledons</taxon>
        <taxon>Gunneridae</taxon>
        <taxon>Pentapetalae</taxon>
        <taxon>rosids</taxon>
        <taxon>fabids</taxon>
        <taxon>Fabales</taxon>
        <taxon>Fabaceae</taxon>
        <taxon>Papilionoideae</taxon>
        <taxon>50 kb inversion clade</taxon>
        <taxon>NPAAA clade</taxon>
        <taxon>Hologalegina</taxon>
        <taxon>IRL clade</taxon>
        <taxon>Trifolieae</taxon>
        <taxon>Trifolium</taxon>
    </lineage>
</organism>
<dbReference type="EMBL" id="LXQA010058459">
    <property type="protein sequence ID" value="MCI05367.1"/>
    <property type="molecule type" value="Genomic_DNA"/>
</dbReference>
<dbReference type="PANTHER" id="PTHR12181">
    <property type="entry name" value="LIPIN"/>
    <property type="match status" value="1"/>
</dbReference>
<dbReference type="Proteomes" id="UP000265520">
    <property type="component" value="Unassembled WGS sequence"/>
</dbReference>
<dbReference type="PANTHER" id="PTHR12181:SF59">
    <property type="entry name" value="PHOSPHATIDATE PHOSPHATASE PAH1"/>
    <property type="match status" value="1"/>
</dbReference>
<comment type="caution">
    <text evidence="3">The sequence shown here is derived from an EMBL/GenBank/DDBJ whole genome shotgun (WGS) entry which is preliminary data.</text>
</comment>
<proteinExistence type="predicted"/>
<evidence type="ECO:0000313" key="3">
    <source>
        <dbReference type="EMBL" id="MCI05367.1"/>
    </source>
</evidence>